<evidence type="ECO:0000256" key="6">
    <source>
        <dbReference type="SAM" id="MobiDB-lite"/>
    </source>
</evidence>
<keyword evidence="9" id="KW-1185">Reference proteome</keyword>
<comment type="caution">
    <text evidence="8">The sequence shown here is derived from an EMBL/GenBank/DDBJ whole genome shotgun (WGS) entry which is preliminary data.</text>
</comment>
<keyword evidence="4" id="KW-0378">Hydrolase</keyword>
<keyword evidence="2" id="KW-0645">Protease</keyword>
<dbReference type="GO" id="GO:0070008">
    <property type="term" value="F:serine-type exopeptidase activity"/>
    <property type="evidence" value="ECO:0007669"/>
    <property type="project" value="InterPro"/>
</dbReference>
<sequence length="550" mass="60617">MAHAWQQGRRRPLHAEGALLCLVLALANAIKVDARPRPSGSSVLRGEVFSAEPRYWKGPEPITLCEEKYWNATLDHFAWDPPDGSATYSQRYFLCPSFWKASHDGEKGPIFVYLGNEADVTLYLNATGLMWEHAQDYGALLVFVEHRYYGNSVPSGGEGKKAKQYLTTEQALADYAEFISGLKCQLNATNSPVVGFGGSYGGMLAAWMRMKYPHVVDGVIAASAPIWSFLGEEPAYDTGAYYKIVTYAASPAAGCAESCVPNVRRAWDTMLEMFKTDEGRAAVKEAMGICDAVPMKGNAWNLINWAATPFSLFAEGSYPFPCNYLTNGGGSLPAYPMRVACNTFLSEPMNGTDLLAGIASAASLLYNSTGNLDCFDFLAGVNNASSVVDHLWNWQYCTEMFQPFGMDGVNDMFWDAPYNESETIKWCVNDIGALPRPLWATTEWGGRKIHTTSNIVFSNGEYDPWRGGGVTNHESDSVTVFTIAEAGHHVDLMFSRPEDTDAIKAARAIELTSISKWIAEARQSRRTPQGQQGHHRVAPEHSASMKDWEL</sequence>
<dbReference type="Gene3D" id="1.20.120.980">
    <property type="entry name" value="Serine carboxypeptidase S28, SKS domain"/>
    <property type="match status" value="1"/>
</dbReference>
<evidence type="ECO:0000256" key="4">
    <source>
        <dbReference type="ARBA" id="ARBA00022801"/>
    </source>
</evidence>
<feature type="compositionally biased region" description="Basic and acidic residues" evidence="6">
    <location>
        <begin position="537"/>
        <end position="550"/>
    </location>
</feature>
<organism evidence="8 9">
    <name type="scientific">Ostreobium quekettii</name>
    <dbReference type="NCBI Taxonomy" id="121088"/>
    <lineage>
        <taxon>Eukaryota</taxon>
        <taxon>Viridiplantae</taxon>
        <taxon>Chlorophyta</taxon>
        <taxon>core chlorophytes</taxon>
        <taxon>Ulvophyceae</taxon>
        <taxon>TCBD clade</taxon>
        <taxon>Bryopsidales</taxon>
        <taxon>Ostreobineae</taxon>
        <taxon>Ostreobiaceae</taxon>
        <taxon>Ostreobium</taxon>
    </lineage>
</organism>
<dbReference type="EMBL" id="CAJHUC010000928">
    <property type="protein sequence ID" value="CAD7698965.1"/>
    <property type="molecule type" value="Genomic_DNA"/>
</dbReference>
<dbReference type="InterPro" id="IPR029058">
    <property type="entry name" value="AB_hydrolase_fold"/>
</dbReference>
<dbReference type="OrthoDB" id="2130629at2759"/>
<dbReference type="GO" id="GO:0006508">
    <property type="term" value="P:proteolysis"/>
    <property type="evidence" value="ECO:0007669"/>
    <property type="project" value="UniProtKB-KW"/>
</dbReference>
<evidence type="ECO:0000256" key="2">
    <source>
        <dbReference type="ARBA" id="ARBA00022670"/>
    </source>
</evidence>
<dbReference type="PANTHER" id="PTHR11010">
    <property type="entry name" value="PROTEASE S28 PRO-X CARBOXYPEPTIDASE-RELATED"/>
    <property type="match status" value="1"/>
</dbReference>
<comment type="similarity">
    <text evidence="1">Belongs to the peptidase S28 family.</text>
</comment>
<dbReference type="GO" id="GO:0008239">
    <property type="term" value="F:dipeptidyl-peptidase activity"/>
    <property type="evidence" value="ECO:0007669"/>
    <property type="project" value="TreeGrafter"/>
</dbReference>
<accession>A0A8S1J621</accession>
<dbReference type="SUPFAM" id="SSF53474">
    <property type="entry name" value="alpha/beta-Hydrolases"/>
    <property type="match status" value="1"/>
</dbReference>
<dbReference type="PANTHER" id="PTHR11010:SF38">
    <property type="entry name" value="LYSOSOMAL PRO-X CARBOXYPEPTIDASE"/>
    <property type="match status" value="1"/>
</dbReference>
<protein>
    <recommendedName>
        <fullName evidence="10">Lysosomal Pro-X carboxypeptidase</fullName>
    </recommendedName>
</protein>
<evidence type="ECO:0000256" key="3">
    <source>
        <dbReference type="ARBA" id="ARBA00022729"/>
    </source>
</evidence>
<keyword evidence="3 7" id="KW-0732">Signal</keyword>
<dbReference type="InterPro" id="IPR042269">
    <property type="entry name" value="Ser_carbopepase_S28_SKS"/>
</dbReference>
<proteinExistence type="inferred from homology"/>
<evidence type="ECO:0000256" key="5">
    <source>
        <dbReference type="ARBA" id="ARBA00023180"/>
    </source>
</evidence>
<evidence type="ECO:0000313" key="8">
    <source>
        <dbReference type="EMBL" id="CAD7698965.1"/>
    </source>
</evidence>
<dbReference type="Gene3D" id="3.40.50.1820">
    <property type="entry name" value="alpha/beta hydrolase"/>
    <property type="match status" value="1"/>
</dbReference>
<feature type="region of interest" description="Disordered" evidence="6">
    <location>
        <begin position="522"/>
        <end position="550"/>
    </location>
</feature>
<feature type="chain" id="PRO_5035890502" description="Lysosomal Pro-X carboxypeptidase" evidence="7">
    <location>
        <begin position="30"/>
        <end position="550"/>
    </location>
</feature>
<evidence type="ECO:0000256" key="7">
    <source>
        <dbReference type="SAM" id="SignalP"/>
    </source>
</evidence>
<keyword evidence="5" id="KW-0325">Glycoprotein</keyword>
<reference evidence="8" key="1">
    <citation type="submission" date="2020-12" db="EMBL/GenBank/DDBJ databases">
        <authorList>
            <person name="Iha C."/>
        </authorList>
    </citation>
    <scope>NUCLEOTIDE SEQUENCE</scope>
</reference>
<evidence type="ECO:0000313" key="9">
    <source>
        <dbReference type="Proteomes" id="UP000708148"/>
    </source>
</evidence>
<evidence type="ECO:0000256" key="1">
    <source>
        <dbReference type="ARBA" id="ARBA00011079"/>
    </source>
</evidence>
<dbReference type="AlphaFoldDB" id="A0A8S1J621"/>
<dbReference type="Proteomes" id="UP000708148">
    <property type="component" value="Unassembled WGS sequence"/>
</dbReference>
<gene>
    <name evidence="8" type="ORF">OSTQU699_LOCUS4324</name>
</gene>
<dbReference type="InterPro" id="IPR008758">
    <property type="entry name" value="Peptidase_S28"/>
</dbReference>
<dbReference type="Pfam" id="PF05577">
    <property type="entry name" value="Peptidase_S28"/>
    <property type="match status" value="1"/>
</dbReference>
<name>A0A8S1J621_9CHLO</name>
<evidence type="ECO:0008006" key="10">
    <source>
        <dbReference type="Google" id="ProtNLM"/>
    </source>
</evidence>
<feature type="signal peptide" evidence="7">
    <location>
        <begin position="1"/>
        <end position="29"/>
    </location>
</feature>